<dbReference type="EMBL" id="FMWK01000010">
    <property type="protein sequence ID" value="SCZ79750.1"/>
    <property type="molecule type" value="Genomic_DNA"/>
</dbReference>
<dbReference type="AlphaFoldDB" id="A0A1G5S1F4"/>
<feature type="transmembrane region" description="Helical" evidence="1">
    <location>
        <begin position="64"/>
        <end position="82"/>
    </location>
</feature>
<evidence type="ECO:0000259" key="2">
    <source>
        <dbReference type="Pfam" id="PF04892"/>
    </source>
</evidence>
<evidence type="ECO:0000256" key="1">
    <source>
        <dbReference type="SAM" id="Phobius"/>
    </source>
</evidence>
<name>A0A1G5S1F4_PSEXY</name>
<protein>
    <submittedName>
        <fullName evidence="3">VanZ like family protein</fullName>
    </submittedName>
</protein>
<organism evidence="3 4">
    <name type="scientific">Pseudobutyrivibrio xylanivorans</name>
    <dbReference type="NCBI Taxonomy" id="185007"/>
    <lineage>
        <taxon>Bacteria</taxon>
        <taxon>Bacillati</taxon>
        <taxon>Bacillota</taxon>
        <taxon>Clostridia</taxon>
        <taxon>Lachnospirales</taxon>
        <taxon>Lachnospiraceae</taxon>
        <taxon>Pseudobutyrivibrio</taxon>
    </lineage>
</organism>
<dbReference type="NCBIfam" id="NF037970">
    <property type="entry name" value="vanZ_1"/>
    <property type="match status" value="1"/>
</dbReference>
<keyword evidence="1" id="KW-0472">Membrane</keyword>
<reference evidence="3 4" key="1">
    <citation type="submission" date="2016-10" db="EMBL/GenBank/DDBJ databases">
        <authorList>
            <person name="de Groot N.N."/>
        </authorList>
    </citation>
    <scope>NUCLEOTIDE SEQUENCE [LARGE SCALE GENOMIC DNA]</scope>
    <source>
        <strain evidence="3 4">DSM 10317</strain>
    </source>
</reference>
<proteinExistence type="predicted"/>
<dbReference type="InterPro" id="IPR006976">
    <property type="entry name" value="VanZ-like"/>
</dbReference>
<dbReference type="Pfam" id="PF04892">
    <property type="entry name" value="VanZ"/>
    <property type="match status" value="1"/>
</dbReference>
<accession>A0A1G5S1F4</accession>
<sequence length="147" mass="16295">MKKGKIILGILIVAWLCVIWGHSMQPAVVSEGESGKWLSVISRFIPVITNDDAGMYIVRKCAHFTEYAILGVLLALELAYFVKGWLRRFFEPLAFALSASFIDETIQLFVEGRSGQVSDMWIDTAGAALGIVITLAIIGNRRSKRGY</sequence>
<dbReference type="RefSeq" id="WP_028247471.1">
    <property type="nucleotide sequence ID" value="NZ_FMWK01000010.1"/>
</dbReference>
<feature type="transmembrane region" description="Helical" evidence="1">
    <location>
        <begin position="89"/>
        <end position="109"/>
    </location>
</feature>
<dbReference type="Proteomes" id="UP000199428">
    <property type="component" value="Unassembled WGS sequence"/>
</dbReference>
<evidence type="ECO:0000313" key="4">
    <source>
        <dbReference type="Proteomes" id="UP000199428"/>
    </source>
</evidence>
<keyword evidence="1" id="KW-0812">Transmembrane</keyword>
<feature type="transmembrane region" description="Helical" evidence="1">
    <location>
        <begin position="121"/>
        <end position="139"/>
    </location>
</feature>
<feature type="domain" description="VanZ-like" evidence="2">
    <location>
        <begin position="10"/>
        <end position="135"/>
    </location>
</feature>
<evidence type="ECO:0000313" key="3">
    <source>
        <dbReference type="EMBL" id="SCZ79750.1"/>
    </source>
</evidence>
<keyword evidence="1" id="KW-1133">Transmembrane helix</keyword>
<gene>
    <name evidence="3" type="ORF">SAMN02910350_01938</name>
</gene>